<proteinExistence type="predicted"/>
<dbReference type="SUPFAM" id="SSF51182">
    <property type="entry name" value="RmlC-like cupins"/>
    <property type="match status" value="1"/>
</dbReference>
<evidence type="ECO:0000313" key="1">
    <source>
        <dbReference type="EMBL" id="AVK07968.1"/>
    </source>
</evidence>
<reference evidence="1 2" key="1">
    <citation type="submission" date="2018-02" db="EMBL/GenBank/DDBJ databases">
        <title>FDA/CDC Antimicrobial Resistant Isolate Bank Genome Sequencing.</title>
        <authorList>
            <person name="Benahmed F.H."/>
            <person name="Lutgring J.D."/>
            <person name="Yoo B."/>
            <person name="Machado M."/>
            <person name="Brown A."/>
            <person name="McAllister G."/>
            <person name="Perry A."/>
            <person name="Halpin A.L."/>
            <person name="Vavikolanu K."/>
            <person name="Ott S."/>
            <person name="Zhao X."/>
            <person name="Tallon L.J."/>
            <person name="Sadzewicz L."/>
            <person name="Aluvathingal J."/>
            <person name="Nadendla S."/>
            <person name="Voskania-kordi A."/>
            <person name="Simonyan V."/>
            <person name="Patel J."/>
            <person name="Shawar R.M."/>
        </authorList>
    </citation>
    <scope>NUCLEOTIDE SEQUENCE [LARGE SCALE GENOMIC DNA]</scope>
    <source>
        <strain evidence="1 2">AR_0356</strain>
    </source>
</reference>
<dbReference type="GeneID" id="77218794"/>
<dbReference type="CDD" id="cd02234">
    <property type="entry name" value="cupin_BLR7677-like"/>
    <property type="match status" value="1"/>
</dbReference>
<protein>
    <submittedName>
        <fullName evidence="1">Cupin domain protein</fullName>
    </submittedName>
</protein>
<name>A0A2R3J1B1_9PSED</name>
<evidence type="ECO:0000313" key="2">
    <source>
        <dbReference type="Proteomes" id="UP000238390"/>
    </source>
</evidence>
<dbReference type="InterPro" id="IPR014710">
    <property type="entry name" value="RmlC-like_jellyroll"/>
</dbReference>
<dbReference type="Gene3D" id="2.60.120.10">
    <property type="entry name" value="Jelly Rolls"/>
    <property type="match status" value="1"/>
</dbReference>
<accession>A0A2R3J1B1</accession>
<dbReference type="AlphaFoldDB" id="A0A2R3J1B1"/>
<gene>
    <name evidence="1" type="ORF">CSB93_1552</name>
</gene>
<dbReference type="Pfam" id="PF07883">
    <property type="entry name" value="Cupin_2"/>
    <property type="match status" value="1"/>
</dbReference>
<dbReference type="PANTHER" id="PTHR38599">
    <property type="entry name" value="CUPIN DOMAIN PROTEIN (AFU_ORTHOLOGUE AFUA_3G13620)"/>
    <property type="match status" value="1"/>
</dbReference>
<organism evidence="1 2">
    <name type="scientific">Pseudomonas paraeruginosa</name>
    <dbReference type="NCBI Taxonomy" id="2994495"/>
    <lineage>
        <taxon>Bacteria</taxon>
        <taxon>Pseudomonadati</taxon>
        <taxon>Pseudomonadota</taxon>
        <taxon>Gammaproteobacteria</taxon>
        <taxon>Pseudomonadales</taxon>
        <taxon>Pseudomonadaceae</taxon>
        <taxon>Pseudomonas</taxon>
    </lineage>
</organism>
<sequence length="135" mass="14540">MRLSRTFACLLCAALPALAAAHDAEKVVTLRDQPLAEPPGYRGLMLTVSFKPGQVSAPHVHPGPVFVYVLEGTVQTQLEGGPVETYTVGQSWYEPANVAHVLARNPDPMKPAKLLVWELLKDGEPVLKPLSPGAH</sequence>
<dbReference type="RefSeq" id="WP_003154789.1">
    <property type="nucleotide sequence ID" value="NZ_CP020560.1"/>
</dbReference>
<dbReference type="PANTHER" id="PTHR38599:SF1">
    <property type="entry name" value="CUPIN DOMAIN PROTEIN (AFU_ORTHOLOGUE AFUA_3G13620)"/>
    <property type="match status" value="1"/>
</dbReference>
<keyword evidence="2" id="KW-1185">Reference proteome</keyword>
<dbReference type="InterPro" id="IPR013096">
    <property type="entry name" value="Cupin_2"/>
</dbReference>
<dbReference type="EMBL" id="CP027169">
    <property type="protein sequence ID" value="AVK07968.1"/>
    <property type="molecule type" value="Genomic_DNA"/>
</dbReference>
<dbReference type="InterPro" id="IPR011051">
    <property type="entry name" value="RmlC_Cupin_sf"/>
</dbReference>
<dbReference type="Proteomes" id="UP000238390">
    <property type="component" value="Chromosome"/>
</dbReference>